<protein>
    <submittedName>
        <fullName evidence="2">Uncharacterized protein</fullName>
    </submittedName>
</protein>
<name>A0A3B0RDT5_9ZZZZ</name>
<feature type="region of interest" description="Disordered" evidence="1">
    <location>
        <begin position="1"/>
        <end position="53"/>
    </location>
</feature>
<dbReference type="EMBL" id="UOED01000055">
    <property type="protein sequence ID" value="VAV90149.1"/>
    <property type="molecule type" value="Genomic_DNA"/>
</dbReference>
<proteinExistence type="predicted"/>
<gene>
    <name evidence="2" type="ORF">MNBD_ALPHA02-2132</name>
</gene>
<evidence type="ECO:0000313" key="2">
    <source>
        <dbReference type="EMBL" id="VAV90149.1"/>
    </source>
</evidence>
<sequence>MTENNKHQQSGCCGGHHDHQEPKKESGNCCQSKDVKKTAPDKTDHSHSCCGGK</sequence>
<evidence type="ECO:0000256" key="1">
    <source>
        <dbReference type="SAM" id="MobiDB-lite"/>
    </source>
</evidence>
<organism evidence="2">
    <name type="scientific">hydrothermal vent metagenome</name>
    <dbReference type="NCBI Taxonomy" id="652676"/>
    <lineage>
        <taxon>unclassified sequences</taxon>
        <taxon>metagenomes</taxon>
        <taxon>ecological metagenomes</taxon>
    </lineage>
</organism>
<feature type="compositionally biased region" description="Basic and acidic residues" evidence="1">
    <location>
        <begin position="33"/>
        <end position="47"/>
    </location>
</feature>
<feature type="compositionally biased region" description="Basic and acidic residues" evidence="1">
    <location>
        <begin position="15"/>
        <end position="26"/>
    </location>
</feature>
<dbReference type="AlphaFoldDB" id="A0A3B0RDT5"/>
<reference evidence="2" key="1">
    <citation type="submission" date="2018-06" db="EMBL/GenBank/DDBJ databases">
        <authorList>
            <person name="Zhirakovskaya E."/>
        </authorList>
    </citation>
    <scope>NUCLEOTIDE SEQUENCE</scope>
</reference>
<accession>A0A3B0RDT5</accession>